<keyword evidence="2" id="KW-1185">Reference proteome</keyword>
<gene>
    <name evidence="3" type="primary">LOC112053275</name>
</gene>
<sequence>MFNVSPVLVLLAIAFHSGVITKSPDKPSGPNCQTFSEGVEFNDTDAVGAWHLLHFRTEKTKGSGDPHCVEFMPIDVKERNRLQKDVGKFVENLDWETLTLKMTIPCKTEESNKTRSYYLERLEDNGSYRTLQLPIYSVKFDFAAFHRYPMRLKLIEGEYLGIMDCHEKFVFIMGKDQPKGKETDERLKKMIETYWPEE</sequence>
<evidence type="ECO:0000313" key="2">
    <source>
        <dbReference type="Proteomes" id="UP001652582"/>
    </source>
</evidence>
<dbReference type="KEGG" id="bany:112053275"/>
<dbReference type="RefSeq" id="XP_023948426.2">
    <property type="nucleotide sequence ID" value="XM_024092658.2"/>
</dbReference>
<dbReference type="AlphaFoldDB" id="A0A6J1NY90"/>
<organism evidence="2 3">
    <name type="scientific">Bicyclus anynana</name>
    <name type="common">Squinting bush brown butterfly</name>
    <dbReference type="NCBI Taxonomy" id="110368"/>
    <lineage>
        <taxon>Eukaryota</taxon>
        <taxon>Metazoa</taxon>
        <taxon>Ecdysozoa</taxon>
        <taxon>Arthropoda</taxon>
        <taxon>Hexapoda</taxon>
        <taxon>Insecta</taxon>
        <taxon>Pterygota</taxon>
        <taxon>Neoptera</taxon>
        <taxon>Endopterygota</taxon>
        <taxon>Lepidoptera</taxon>
        <taxon>Glossata</taxon>
        <taxon>Ditrysia</taxon>
        <taxon>Papilionoidea</taxon>
        <taxon>Nymphalidae</taxon>
        <taxon>Satyrinae</taxon>
        <taxon>Satyrini</taxon>
        <taxon>Mycalesina</taxon>
        <taxon>Bicyclus</taxon>
    </lineage>
</organism>
<protein>
    <submittedName>
        <fullName evidence="3">Uncharacterized protein LOC112053275</fullName>
    </submittedName>
</protein>
<accession>A0A6J1NY90</accession>
<evidence type="ECO:0000313" key="3">
    <source>
        <dbReference type="RefSeq" id="XP_023948426.2"/>
    </source>
</evidence>
<name>A0A6J1NY90_BICAN</name>
<feature type="chain" id="PRO_5046843231" evidence="1">
    <location>
        <begin position="22"/>
        <end position="198"/>
    </location>
</feature>
<dbReference type="Proteomes" id="UP001652582">
    <property type="component" value="Chromosome 4"/>
</dbReference>
<dbReference type="GeneID" id="112053275"/>
<evidence type="ECO:0000256" key="1">
    <source>
        <dbReference type="SAM" id="SignalP"/>
    </source>
</evidence>
<keyword evidence="1" id="KW-0732">Signal</keyword>
<feature type="signal peptide" evidence="1">
    <location>
        <begin position="1"/>
        <end position="21"/>
    </location>
</feature>
<proteinExistence type="predicted"/>
<reference evidence="3" key="1">
    <citation type="submission" date="2025-08" db="UniProtKB">
        <authorList>
            <consortium name="RefSeq"/>
        </authorList>
    </citation>
    <scope>IDENTIFICATION</scope>
</reference>
<dbReference type="OrthoDB" id="6998938at2759"/>